<dbReference type="EMBL" id="CP165628">
    <property type="protein sequence ID" value="XDU70878.1"/>
    <property type="molecule type" value="Genomic_DNA"/>
</dbReference>
<dbReference type="InterPro" id="IPR016913">
    <property type="entry name" value="UCP029215"/>
</dbReference>
<accession>A0AB39VM69</accession>
<evidence type="ECO:0000256" key="1">
    <source>
        <dbReference type="SAM" id="MobiDB-lite"/>
    </source>
</evidence>
<feature type="compositionally biased region" description="Basic and acidic residues" evidence="1">
    <location>
        <begin position="380"/>
        <end position="389"/>
    </location>
</feature>
<organism evidence="2">
    <name type="scientific">Rouxiella sp. WC2420</name>
    <dbReference type="NCBI Taxonomy" id="3234145"/>
    <lineage>
        <taxon>Bacteria</taxon>
        <taxon>Pseudomonadati</taxon>
        <taxon>Pseudomonadota</taxon>
        <taxon>Gammaproteobacteria</taxon>
        <taxon>Enterobacterales</taxon>
        <taxon>Yersiniaceae</taxon>
        <taxon>Rouxiella</taxon>
    </lineage>
</organism>
<feature type="compositionally biased region" description="Basic and acidic residues" evidence="1">
    <location>
        <begin position="364"/>
        <end position="373"/>
    </location>
</feature>
<evidence type="ECO:0000313" key="2">
    <source>
        <dbReference type="EMBL" id="XDU70878.1"/>
    </source>
</evidence>
<dbReference type="RefSeq" id="WP_369788320.1">
    <property type="nucleotide sequence ID" value="NZ_CP165628.1"/>
</dbReference>
<name>A0AB39VM69_9GAMM</name>
<sequence length="496" mass="54457">MPIREITLKGGKAGFRFGAHGKIHSTREQAEKGSPTGVAQLSSMAFDEASRRRIDENGYLHVSQTHLTKEQVAPYYGREIPGFDEQGLDPEKVYYGYRSAEELEKSKDMFNGMPLLIIHKQDSAHAPLKEERVGSIGTTPVWDSPYLDNALIVTDQSAIEAIDSKKLKEISCGYFFDPDFTPGEFNGVAYDFVIRNIRGNHVTLVREGRAGPEVSVHDAMPSKPIKVQKIMQLTRKQVAVRATLAAYLKPRLTMDAVPADLTKLVGSYKKPATLAKAVVRQYGAKIAQDMDIEPEELAELMEAAEEVVEPEEKPASAAEEPAFDEDNASESLKALLEGKVPDDVLAKILACISEPTGDEDLTEEEKAAKKQAEEEAAAAEEAKKKKEGEPTMDANSIKLQARTEAQAHFRNLNEAGRKVRDLIGEVDVMAFDSAEDIYGHALKQKGVKIGQYEKSSYKGMVDMLASNKPANPSPVLDSSLDTFEGQFAGLGKIKIN</sequence>
<gene>
    <name evidence="2" type="ORF">AB3G37_15015</name>
</gene>
<dbReference type="Pfam" id="PF09979">
    <property type="entry name" value="DUF2213"/>
    <property type="match status" value="1"/>
</dbReference>
<dbReference type="AlphaFoldDB" id="A0AB39VM69"/>
<protein>
    <submittedName>
        <fullName evidence="2">DUF2213 domain-containing protein</fullName>
    </submittedName>
</protein>
<feature type="region of interest" description="Disordered" evidence="1">
    <location>
        <begin position="356"/>
        <end position="392"/>
    </location>
</feature>
<reference evidence="2" key="1">
    <citation type="submission" date="2024-07" db="EMBL/GenBank/DDBJ databases">
        <authorList>
            <person name="Biller S.J."/>
        </authorList>
    </citation>
    <scope>NUCLEOTIDE SEQUENCE</scope>
    <source>
        <strain evidence="2">WC2420</strain>
    </source>
</reference>
<proteinExistence type="predicted"/>
<feature type="region of interest" description="Disordered" evidence="1">
    <location>
        <begin position="304"/>
        <end position="325"/>
    </location>
</feature>